<dbReference type="PANTHER" id="PTHR11732">
    <property type="entry name" value="ALDO/KETO REDUCTASE"/>
    <property type="match status" value="1"/>
</dbReference>
<dbReference type="Proteomes" id="UP000243679">
    <property type="component" value="Chromosome"/>
</dbReference>
<keyword evidence="3" id="KW-0560">Oxidoreductase</keyword>
<dbReference type="InterPro" id="IPR020471">
    <property type="entry name" value="AKR"/>
</dbReference>
<sequence length="318" mass="36093">MNNILYFDDGGTMPQLGLGTWKSKPGEVYDAVREAIRVGYRHIDCAHLYGNEAEIGQALKDAMNEEGIKREALWITSKLWNNAHHPKNVKPALRVTLENLRLDYLDLYLMHWPVAQQEDSIFPENAMDLISLEKLPLTETWSAMEECVDNGLTRYIGVSNFSAHKLSLILEEGRMKPVMNQIELHPYLQQSALLNFCKENHIHVTAYSPLGSVDRPAIMKAKNEPLLLEDPVIKTIAKQHHASPAQILIAWALHLGVAVVPKSVNPQRIRQNFESSKLVLSESEMEEITGLDLHRRYLDGNIWAIPGSGYTLENLWDE</sequence>
<accession>A0A1Q2SMD6</accession>
<dbReference type="KEGG" id="ntt:TAO_0889"/>
<dbReference type="GO" id="GO:0016491">
    <property type="term" value="F:oxidoreductase activity"/>
    <property type="evidence" value="ECO:0007669"/>
    <property type="project" value="UniProtKB-KW"/>
</dbReference>
<dbReference type="Pfam" id="PF00248">
    <property type="entry name" value="Aldo_ket_red"/>
    <property type="match status" value="1"/>
</dbReference>
<evidence type="ECO:0000259" key="7">
    <source>
        <dbReference type="Pfam" id="PF00248"/>
    </source>
</evidence>
<protein>
    <submittedName>
        <fullName evidence="8">Aldo/keto reductase</fullName>
    </submittedName>
</protein>
<gene>
    <name evidence="8" type="ORF">TAO_0889</name>
</gene>
<comment type="similarity">
    <text evidence="1">Belongs to the aldo/keto reductase family.</text>
</comment>
<dbReference type="Gene3D" id="3.20.20.100">
    <property type="entry name" value="NADP-dependent oxidoreductase domain"/>
    <property type="match status" value="1"/>
</dbReference>
<dbReference type="PRINTS" id="PR00069">
    <property type="entry name" value="ALDKETRDTASE"/>
</dbReference>
<dbReference type="FunFam" id="3.20.20.100:FF:000006">
    <property type="entry name" value="Aldo-keto reductase family 1 member A1"/>
    <property type="match status" value="1"/>
</dbReference>
<feature type="domain" description="NADP-dependent oxidoreductase" evidence="7">
    <location>
        <begin position="16"/>
        <end position="291"/>
    </location>
</feature>
<evidence type="ECO:0000313" key="8">
    <source>
        <dbReference type="EMBL" id="BAW80259.1"/>
    </source>
</evidence>
<evidence type="ECO:0000256" key="2">
    <source>
        <dbReference type="ARBA" id="ARBA00022857"/>
    </source>
</evidence>
<evidence type="ECO:0000256" key="3">
    <source>
        <dbReference type="ARBA" id="ARBA00023002"/>
    </source>
</evidence>
<evidence type="ECO:0000256" key="4">
    <source>
        <dbReference type="PIRSR" id="PIRSR000097-1"/>
    </source>
</evidence>
<keyword evidence="9" id="KW-1185">Reference proteome</keyword>
<organism evidence="8 9">
    <name type="scientific">Candidatus Nitrosoglobus terrae</name>
    <dbReference type="NCBI Taxonomy" id="1630141"/>
    <lineage>
        <taxon>Bacteria</taxon>
        <taxon>Pseudomonadati</taxon>
        <taxon>Pseudomonadota</taxon>
        <taxon>Gammaproteobacteria</taxon>
        <taxon>Chromatiales</taxon>
        <taxon>Chromatiaceae</taxon>
        <taxon>Candidatus Nitrosoglobus</taxon>
    </lineage>
</organism>
<evidence type="ECO:0000256" key="5">
    <source>
        <dbReference type="PIRSR" id="PIRSR000097-2"/>
    </source>
</evidence>
<proteinExistence type="inferred from homology"/>
<reference evidence="8 9" key="1">
    <citation type="journal article" date="2017" name="ISME J.">
        <title>An acid-tolerant ammonia-oxidizing ?-proteobacterium from soil.</title>
        <authorList>
            <person name="Hayatsu M."/>
            <person name="Tago K."/>
            <person name="Uchiyama I."/>
            <person name="Toyoda A."/>
            <person name="Wang Y."/>
            <person name="Shimomura Y."/>
            <person name="Okubo T."/>
            <person name="Kurisu F."/>
            <person name="Hirono Y."/>
            <person name="Nonaka K."/>
            <person name="Akiyama H."/>
            <person name="Itoh T."/>
            <person name="Takami H."/>
        </authorList>
    </citation>
    <scope>NUCLEOTIDE SEQUENCE [LARGE SCALE GENOMIC DNA]</scope>
    <source>
        <strain evidence="8 9">TAO100</strain>
    </source>
</reference>
<dbReference type="SUPFAM" id="SSF51430">
    <property type="entry name" value="NAD(P)-linked oxidoreductase"/>
    <property type="match status" value="1"/>
</dbReference>
<evidence type="ECO:0000313" key="9">
    <source>
        <dbReference type="Proteomes" id="UP000243679"/>
    </source>
</evidence>
<dbReference type="RefSeq" id="WP_197702518.1">
    <property type="nucleotide sequence ID" value="NZ_AP014836.1"/>
</dbReference>
<dbReference type="PIRSF" id="PIRSF000097">
    <property type="entry name" value="AKR"/>
    <property type="match status" value="1"/>
</dbReference>
<dbReference type="PROSITE" id="PS00798">
    <property type="entry name" value="ALDOKETO_REDUCTASE_1"/>
    <property type="match status" value="1"/>
</dbReference>
<dbReference type="InterPro" id="IPR018170">
    <property type="entry name" value="Aldo/ket_reductase_CS"/>
</dbReference>
<feature type="binding site" evidence="5">
    <location>
        <position position="111"/>
    </location>
    <ligand>
        <name>substrate</name>
    </ligand>
</feature>
<evidence type="ECO:0000256" key="1">
    <source>
        <dbReference type="ARBA" id="ARBA00007905"/>
    </source>
</evidence>
<dbReference type="PROSITE" id="PS00062">
    <property type="entry name" value="ALDOKETO_REDUCTASE_2"/>
    <property type="match status" value="1"/>
</dbReference>
<feature type="active site" description="Proton donor" evidence="4">
    <location>
        <position position="49"/>
    </location>
</feature>
<feature type="site" description="Lowers pKa of active site Tyr" evidence="6">
    <location>
        <position position="78"/>
    </location>
</feature>
<dbReference type="InterPro" id="IPR023210">
    <property type="entry name" value="NADP_OxRdtase_dom"/>
</dbReference>
<dbReference type="AlphaFoldDB" id="A0A1Q2SMD6"/>
<evidence type="ECO:0000256" key="6">
    <source>
        <dbReference type="PIRSR" id="PIRSR000097-3"/>
    </source>
</evidence>
<name>A0A1Q2SMD6_9GAMM</name>
<keyword evidence="2" id="KW-0521">NADP</keyword>
<dbReference type="InterPro" id="IPR036812">
    <property type="entry name" value="NAD(P)_OxRdtase_dom_sf"/>
</dbReference>
<dbReference type="EMBL" id="AP014836">
    <property type="protein sequence ID" value="BAW80259.1"/>
    <property type="molecule type" value="Genomic_DNA"/>
</dbReference>